<keyword evidence="1" id="KW-1133">Transmembrane helix</keyword>
<keyword evidence="1" id="KW-0812">Transmembrane</keyword>
<evidence type="ECO:0000313" key="2">
    <source>
        <dbReference type="EMBL" id="TDN86527.1"/>
    </source>
</evidence>
<dbReference type="RefSeq" id="WP_133493744.1">
    <property type="nucleotide sequence ID" value="NZ_BMLU01000001.1"/>
</dbReference>
<dbReference type="Proteomes" id="UP000295493">
    <property type="component" value="Unassembled WGS sequence"/>
</dbReference>
<sequence length="70" mass="7716">MIARRLLRLAGVLCLLIGLLWVLQGLGILDWPAQSFMIAQRQWSVRGALLMIAGIALLIVSRKMGRSDTA</sequence>
<dbReference type="EMBL" id="SNWD01000001">
    <property type="protein sequence ID" value="TDN86527.1"/>
    <property type="molecule type" value="Genomic_DNA"/>
</dbReference>
<gene>
    <name evidence="2" type="ORF">EV664_10198</name>
</gene>
<evidence type="ECO:0000313" key="3">
    <source>
        <dbReference type="Proteomes" id="UP000295493"/>
    </source>
</evidence>
<protein>
    <submittedName>
        <fullName evidence="2">Uncharacterized protein</fullName>
    </submittedName>
</protein>
<keyword evidence="3" id="KW-1185">Reference proteome</keyword>
<accession>A0A4R6FXL0</accession>
<keyword evidence="1" id="KW-0472">Membrane</keyword>
<reference evidence="2 3" key="1">
    <citation type="submission" date="2019-03" db="EMBL/GenBank/DDBJ databases">
        <title>Genomic Encyclopedia of Type Strains, Phase IV (KMG-IV): sequencing the most valuable type-strain genomes for metagenomic binning, comparative biology and taxonomic classification.</title>
        <authorList>
            <person name="Goeker M."/>
        </authorList>
    </citation>
    <scope>NUCLEOTIDE SEQUENCE [LARGE SCALE GENOMIC DNA]</scope>
    <source>
        <strain evidence="2 3">DSM 25059</strain>
    </source>
</reference>
<name>A0A4R6FXL0_9SPHN</name>
<evidence type="ECO:0000256" key="1">
    <source>
        <dbReference type="SAM" id="Phobius"/>
    </source>
</evidence>
<dbReference type="AlphaFoldDB" id="A0A4R6FXL0"/>
<comment type="caution">
    <text evidence="2">The sequence shown here is derived from an EMBL/GenBank/DDBJ whole genome shotgun (WGS) entry which is preliminary data.</text>
</comment>
<feature type="transmembrane region" description="Helical" evidence="1">
    <location>
        <begin position="41"/>
        <end position="60"/>
    </location>
</feature>
<proteinExistence type="predicted"/>
<organism evidence="2 3">
    <name type="scientific">Stakelama pacifica</name>
    <dbReference type="NCBI Taxonomy" id="517720"/>
    <lineage>
        <taxon>Bacteria</taxon>
        <taxon>Pseudomonadati</taxon>
        <taxon>Pseudomonadota</taxon>
        <taxon>Alphaproteobacteria</taxon>
        <taxon>Sphingomonadales</taxon>
        <taxon>Sphingomonadaceae</taxon>
        <taxon>Stakelama</taxon>
    </lineage>
</organism>